<proteinExistence type="predicted"/>
<keyword evidence="3" id="KW-1185">Reference proteome</keyword>
<sequence>MDALIRSGRAVSETAAAFAVSWWMIRTALNEAFLTLPDVDQLSPRMLGVDSESKLWMRFEPWMTTIVDVDTGQVLGVVDGRDHTGVGEWLFARLLEWWRVVQVVANDPSSAFRRRRGCGFPGPPSLSIIST</sequence>
<dbReference type="RefSeq" id="WP_306961627.1">
    <property type="nucleotide sequence ID" value="NZ_JAUSRG010000006.1"/>
</dbReference>
<evidence type="ECO:0000313" key="2">
    <source>
        <dbReference type="EMBL" id="MDQ0178721.1"/>
    </source>
</evidence>
<dbReference type="EMBL" id="JAUSTF010000001">
    <property type="protein sequence ID" value="MDQ0178721.1"/>
    <property type="molecule type" value="Genomic_DNA"/>
</dbReference>
<dbReference type="EMBL" id="JAUSRG010000006">
    <property type="protein sequence ID" value="MDP9905539.1"/>
    <property type="molecule type" value="Genomic_DNA"/>
</dbReference>
<dbReference type="Proteomes" id="UP001230951">
    <property type="component" value="Unassembled WGS sequence"/>
</dbReference>
<comment type="caution">
    <text evidence="1">The sequence shown here is derived from an EMBL/GenBank/DDBJ whole genome shotgun (WGS) entry which is preliminary data.</text>
</comment>
<name>A0AAW8DFY3_9MICC</name>
<evidence type="ECO:0000313" key="1">
    <source>
        <dbReference type="EMBL" id="MDP9905539.1"/>
    </source>
</evidence>
<evidence type="ECO:0000313" key="4">
    <source>
        <dbReference type="Proteomes" id="UP001242995"/>
    </source>
</evidence>
<gene>
    <name evidence="1" type="ORF">J2S90_002510</name>
    <name evidence="2" type="ORF">J2S93_000128</name>
</gene>
<reference evidence="1 3" key="1">
    <citation type="submission" date="2023-07" db="EMBL/GenBank/DDBJ databases">
        <title>Sorghum-associated microbial communities from plants grown in Nebraska, USA.</title>
        <authorList>
            <person name="Schachtman D."/>
        </authorList>
    </citation>
    <scope>NUCLEOTIDE SEQUENCE</scope>
    <source>
        <strain evidence="1">DS1006</strain>
        <strain evidence="2 3">DS1016</strain>
    </source>
</reference>
<dbReference type="AlphaFoldDB" id="A0AAW8DFY3"/>
<accession>A0AAW8DFY3</accession>
<protein>
    <recommendedName>
        <fullName evidence="5">Transposase IS204/IS1001/IS1096/IS1165 DDE domain-containing protein</fullName>
    </recommendedName>
</protein>
<evidence type="ECO:0000313" key="3">
    <source>
        <dbReference type="Proteomes" id="UP001230951"/>
    </source>
</evidence>
<evidence type="ECO:0008006" key="5">
    <source>
        <dbReference type="Google" id="ProtNLM"/>
    </source>
</evidence>
<dbReference type="Proteomes" id="UP001242995">
    <property type="component" value="Unassembled WGS sequence"/>
</dbReference>
<organism evidence="1 4">
    <name type="scientific">Arthrobacter bambusae</name>
    <dbReference type="NCBI Taxonomy" id="1338426"/>
    <lineage>
        <taxon>Bacteria</taxon>
        <taxon>Bacillati</taxon>
        <taxon>Actinomycetota</taxon>
        <taxon>Actinomycetes</taxon>
        <taxon>Micrococcales</taxon>
        <taxon>Micrococcaceae</taxon>
        <taxon>Arthrobacter</taxon>
    </lineage>
</organism>